<proteinExistence type="predicted"/>
<reference evidence="1 2" key="1">
    <citation type="submission" date="2006-09" db="EMBL/GenBank/DDBJ databases">
        <title>Sequence and annotation of the 288-kb ATCV-1 virus that infects an endosymbiotic Chlorella strain of the heliozoon Acanthocystis turfacea.</title>
        <authorList>
            <person name="Fitzgerald L.A."/>
            <person name="Graves M.V."/>
            <person name="Li X."/>
            <person name="Pfitzner A.J.P."/>
            <person name="Hartigan J."/>
            <person name="Van Etten J.L."/>
        </authorList>
    </citation>
    <scope>NUCLEOTIDE SEQUENCE [LARGE SCALE GENOMIC DNA]</scope>
    <source>
        <strain evidence="1 2">ATCV-1</strain>
    </source>
</reference>
<keyword evidence="2" id="KW-1185">Reference proteome</keyword>
<dbReference type="KEGG" id="vg:5470823"/>
<dbReference type="RefSeq" id="YP_001426586.1">
    <property type="nucleotide sequence ID" value="NC_008724.1"/>
</dbReference>
<evidence type="ECO:0000313" key="2">
    <source>
        <dbReference type="Proteomes" id="UP000202420"/>
    </source>
</evidence>
<gene>
    <name evidence="1" type="primary">z105L</name>
    <name evidence="1" type="ORF">ATCV1_z105L</name>
</gene>
<organism evidence="1 2">
    <name type="scientific">Chlorovirus heliozoae</name>
    <dbReference type="NCBI Taxonomy" id="322019"/>
    <lineage>
        <taxon>Viruses</taxon>
        <taxon>Varidnaviria</taxon>
        <taxon>Bamfordvirae</taxon>
        <taxon>Nucleocytoviricota</taxon>
        <taxon>Megaviricetes</taxon>
        <taxon>Algavirales</taxon>
        <taxon>Phycodnaviridae</taxon>
        <taxon>Chlorovirus</taxon>
    </lineage>
</organism>
<name>A7K865_9PHYC</name>
<protein>
    <submittedName>
        <fullName evidence="1">Uncharacterized protein z105L</fullName>
    </submittedName>
</protein>
<accession>A7K865</accession>
<dbReference type="Proteomes" id="UP000202420">
    <property type="component" value="Segment"/>
</dbReference>
<dbReference type="GeneID" id="5470823"/>
<evidence type="ECO:0000313" key="1">
    <source>
        <dbReference type="EMBL" id="ABT16239.1"/>
    </source>
</evidence>
<sequence length="67" mass="7727">MCLLSSCRSPWEYRSFPSLKRWETRKLTRESIAAQCTTPLKYPNVDIKSQNVVGYPLAHIDATVIKQ</sequence>
<dbReference type="EMBL" id="EF101928">
    <property type="protein sequence ID" value="ABT16239.1"/>
    <property type="molecule type" value="Genomic_DNA"/>
</dbReference>